<dbReference type="PROSITE" id="PS50089">
    <property type="entry name" value="ZF_RING_2"/>
    <property type="match status" value="1"/>
</dbReference>
<comment type="caution">
    <text evidence="12">The sequence shown here is derived from an EMBL/GenBank/DDBJ whole genome shotgun (WGS) entry which is preliminary data.</text>
</comment>
<dbReference type="AlphaFoldDB" id="A0A835F0V3"/>
<reference evidence="12" key="1">
    <citation type="submission" date="2020-07" db="EMBL/GenBank/DDBJ databases">
        <title>Genome sequence and genetic diversity analysis of an under-domesticated orphan crop, white fonio (Digitaria exilis).</title>
        <authorList>
            <person name="Bennetzen J.L."/>
            <person name="Chen S."/>
            <person name="Ma X."/>
            <person name="Wang X."/>
            <person name="Yssel A.E.J."/>
            <person name="Chaluvadi S.R."/>
            <person name="Johnson M."/>
            <person name="Gangashetty P."/>
            <person name="Hamidou F."/>
            <person name="Sanogo M.D."/>
            <person name="Zwaenepoel A."/>
            <person name="Wallace J."/>
            <person name="Van De Peer Y."/>
            <person name="Van Deynze A."/>
        </authorList>
    </citation>
    <scope>NUCLEOTIDE SEQUENCE</scope>
    <source>
        <tissue evidence="12">Leaves</tissue>
    </source>
</reference>
<sequence>MPLYALVLRDTLLGVSLFFTVYCFVPPIFELLPCFILLNRSHKEKRSSYAPESGVRYDGVYRIEKCWRKIGIQGKFKVCRYLFVRCDNEPAPWTSDDHGDRPRPLPKIKELQGATDITERKGRPSWDYVVCTSVSSSNVAAMCYERHIFIVIGERRLEMGCASASQQEACSLWDPETDKQIRRVTKRAHMSVAERLLKEFGCSICRSVIKEPLTTPCAHNFCKTCLLGAYDSQSSMRERSRGGRTLRAQKIVKTCPSCPTDICDFLENPQINREMMELIESLQRKAVEEGDNKVTSDDAEECGDGESEENDAALVNEEDDNSLNEEEEDNADGSLKIVVDIEEEKDDKKTKMGVTEVVDVIVEENAVKETKKRKGAETGTDVSTAKRMKNMAATEEGTRTPVKKIRKSDVDEGNGSPVVSSGRRVTRSSANASEADDSPARRTRSRARA</sequence>
<dbReference type="InterPro" id="IPR027370">
    <property type="entry name" value="Znf-RING_euk"/>
</dbReference>
<feature type="compositionally biased region" description="Low complexity" evidence="8">
    <location>
        <begin position="413"/>
        <end position="429"/>
    </location>
</feature>
<evidence type="ECO:0000256" key="9">
    <source>
        <dbReference type="SAM" id="Phobius"/>
    </source>
</evidence>
<keyword evidence="3" id="KW-0862">Zinc</keyword>
<feature type="domain" description="YDG" evidence="11">
    <location>
        <begin position="1"/>
        <end position="85"/>
    </location>
</feature>
<dbReference type="GO" id="GO:0003677">
    <property type="term" value="F:DNA binding"/>
    <property type="evidence" value="ECO:0007669"/>
    <property type="project" value="UniProtKB-KW"/>
</dbReference>
<dbReference type="Gene3D" id="3.30.40.10">
    <property type="entry name" value="Zinc/RING finger domain, C3HC4 (zinc finger)"/>
    <property type="match status" value="1"/>
</dbReference>
<keyword evidence="5 7" id="KW-0539">Nucleus</keyword>
<dbReference type="InterPro" id="IPR036987">
    <property type="entry name" value="SRA-YDG_sf"/>
</dbReference>
<evidence type="ECO:0000256" key="6">
    <source>
        <dbReference type="PROSITE-ProRule" id="PRU00175"/>
    </source>
</evidence>
<keyword evidence="9" id="KW-0472">Membrane</keyword>
<evidence type="ECO:0000256" key="1">
    <source>
        <dbReference type="ARBA" id="ARBA00022723"/>
    </source>
</evidence>
<feature type="domain" description="RING-type" evidence="10">
    <location>
        <begin position="202"/>
        <end position="258"/>
    </location>
</feature>
<protein>
    <recommendedName>
        <fullName evidence="14">RING-type E3 ubiquitin transferase</fullName>
    </recommendedName>
</protein>
<dbReference type="InterPro" id="IPR001841">
    <property type="entry name" value="Znf_RING"/>
</dbReference>
<dbReference type="InterPro" id="IPR015947">
    <property type="entry name" value="PUA-like_sf"/>
</dbReference>
<feature type="region of interest" description="Disordered" evidence="8">
    <location>
        <begin position="369"/>
        <end position="449"/>
    </location>
</feature>
<dbReference type="Proteomes" id="UP000636709">
    <property type="component" value="Unassembled WGS sequence"/>
</dbReference>
<evidence type="ECO:0000256" key="8">
    <source>
        <dbReference type="SAM" id="MobiDB-lite"/>
    </source>
</evidence>
<dbReference type="PROSITE" id="PS00518">
    <property type="entry name" value="ZF_RING_1"/>
    <property type="match status" value="1"/>
</dbReference>
<dbReference type="FunFam" id="3.30.40.10:FF:000495">
    <property type="entry name" value="E3 ubiquitin-protein ligase ORTHRUS 2"/>
    <property type="match status" value="1"/>
</dbReference>
<dbReference type="PANTHER" id="PTHR14140">
    <property type="entry name" value="E3 UBIQUITIN-PROTEIN LIGASE UHRF-RELATED"/>
    <property type="match status" value="1"/>
</dbReference>
<keyword evidence="13" id="KW-1185">Reference proteome</keyword>
<dbReference type="GO" id="GO:0044027">
    <property type="term" value="P:negative regulation of gene expression via chromosomal CpG island methylation"/>
    <property type="evidence" value="ECO:0007669"/>
    <property type="project" value="TreeGrafter"/>
</dbReference>
<keyword evidence="1" id="KW-0479">Metal-binding</keyword>
<keyword evidence="4" id="KW-0238">DNA-binding</keyword>
<dbReference type="InterPro" id="IPR013083">
    <property type="entry name" value="Znf_RING/FYVE/PHD"/>
</dbReference>
<dbReference type="InterPro" id="IPR003105">
    <property type="entry name" value="SRA_YDG"/>
</dbReference>
<feature type="region of interest" description="Disordered" evidence="8">
    <location>
        <begin position="287"/>
        <end position="336"/>
    </location>
</feature>
<dbReference type="PANTHER" id="PTHR14140:SF27">
    <property type="entry name" value="OS04G0289800 PROTEIN"/>
    <property type="match status" value="1"/>
</dbReference>
<keyword evidence="9" id="KW-1133">Transmembrane helix</keyword>
<dbReference type="SUPFAM" id="SSF88697">
    <property type="entry name" value="PUA domain-like"/>
    <property type="match status" value="1"/>
</dbReference>
<accession>A0A835F0V3</accession>
<dbReference type="SMART" id="SM00184">
    <property type="entry name" value="RING"/>
    <property type="match status" value="1"/>
</dbReference>
<evidence type="ECO:0000256" key="4">
    <source>
        <dbReference type="ARBA" id="ARBA00023125"/>
    </source>
</evidence>
<dbReference type="Pfam" id="PF02182">
    <property type="entry name" value="SAD_SRA"/>
    <property type="match status" value="1"/>
</dbReference>
<feature type="compositionally biased region" description="Acidic residues" evidence="8">
    <location>
        <begin position="297"/>
        <end position="331"/>
    </location>
</feature>
<evidence type="ECO:0008006" key="14">
    <source>
        <dbReference type="Google" id="ProtNLM"/>
    </source>
</evidence>
<organism evidence="12 13">
    <name type="scientific">Digitaria exilis</name>
    <dbReference type="NCBI Taxonomy" id="1010633"/>
    <lineage>
        <taxon>Eukaryota</taxon>
        <taxon>Viridiplantae</taxon>
        <taxon>Streptophyta</taxon>
        <taxon>Embryophyta</taxon>
        <taxon>Tracheophyta</taxon>
        <taxon>Spermatophyta</taxon>
        <taxon>Magnoliopsida</taxon>
        <taxon>Liliopsida</taxon>
        <taxon>Poales</taxon>
        <taxon>Poaceae</taxon>
        <taxon>PACMAD clade</taxon>
        <taxon>Panicoideae</taxon>
        <taxon>Panicodae</taxon>
        <taxon>Paniceae</taxon>
        <taxon>Anthephorinae</taxon>
        <taxon>Digitaria</taxon>
    </lineage>
</organism>
<dbReference type="GO" id="GO:0008270">
    <property type="term" value="F:zinc ion binding"/>
    <property type="evidence" value="ECO:0007669"/>
    <property type="project" value="UniProtKB-KW"/>
</dbReference>
<dbReference type="GO" id="GO:0061630">
    <property type="term" value="F:ubiquitin protein ligase activity"/>
    <property type="evidence" value="ECO:0007669"/>
    <property type="project" value="TreeGrafter"/>
</dbReference>
<proteinExistence type="predicted"/>
<feature type="compositionally biased region" description="Basic and acidic residues" evidence="8">
    <location>
        <begin position="287"/>
        <end position="296"/>
    </location>
</feature>
<name>A0A835F0V3_9POAL</name>
<evidence type="ECO:0000256" key="7">
    <source>
        <dbReference type="PROSITE-ProRule" id="PRU00358"/>
    </source>
</evidence>
<comment type="subcellular location">
    <subcellularLocation>
        <location evidence="7">Nucleus</location>
    </subcellularLocation>
</comment>
<evidence type="ECO:0000256" key="2">
    <source>
        <dbReference type="ARBA" id="ARBA00022771"/>
    </source>
</evidence>
<keyword evidence="2 6" id="KW-0863">Zinc-finger</keyword>
<evidence type="ECO:0000256" key="5">
    <source>
        <dbReference type="ARBA" id="ARBA00023242"/>
    </source>
</evidence>
<dbReference type="GO" id="GO:0005634">
    <property type="term" value="C:nucleus"/>
    <property type="evidence" value="ECO:0007669"/>
    <property type="project" value="UniProtKB-SubCell"/>
</dbReference>
<dbReference type="OrthoDB" id="2270193at2759"/>
<dbReference type="PROSITE" id="PS51015">
    <property type="entry name" value="YDG"/>
    <property type="match status" value="1"/>
</dbReference>
<dbReference type="InterPro" id="IPR017907">
    <property type="entry name" value="Znf_RING_CS"/>
</dbReference>
<evidence type="ECO:0000259" key="10">
    <source>
        <dbReference type="PROSITE" id="PS50089"/>
    </source>
</evidence>
<gene>
    <name evidence="12" type="ORF">HU200_020719</name>
</gene>
<dbReference type="EMBL" id="JACEFO010001656">
    <property type="protein sequence ID" value="KAF8724883.1"/>
    <property type="molecule type" value="Genomic_DNA"/>
</dbReference>
<dbReference type="GO" id="GO:0016567">
    <property type="term" value="P:protein ubiquitination"/>
    <property type="evidence" value="ECO:0007669"/>
    <property type="project" value="TreeGrafter"/>
</dbReference>
<evidence type="ECO:0000256" key="3">
    <source>
        <dbReference type="ARBA" id="ARBA00022833"/>
    </source>
</evidence>
<dbReference type="InterPro" id="IPR045134">
    <property type="entry name" value="UHRF1/2-like"/>
</dbReference>
<evidence type="ECO:0000313" key="12">
    <source>
        <dbReference type="EMBL" id="KAF8724883.1"/>
    </source>
</evidence>
<evidence type="ECO:0000313" key="13">
    <source>
        <dbReference type="Proteomes" id="UP000636709"/>
    </source>
</evidence>
<evidence type="ECO:0000259" key="11">
    <source>
        <dbReference type="PROSITE" id="PS51015"/>
    </source>
</evidence>
<dbReference type="SUPFAM" id="SSF57850">
    <property type="entry name" value="RING/U-box"/>
    <property type="match status" value="1"/>
</dbReference>
<dbReference type="Gene3D" id="2.30.280.10">
    <property type="entry name" value="SRA-YDG"/>
    <property type="match status" value="1"/>
</dbReference>
<keyword evidence="9" id="KW-0812">Transmembrane</keyword>
<feature type="transmembrane region" description="Helical" evidence="9">
    <location>
        <begin position="12"/>
        <end position="38"/>
    </location>
</feature>
<dbReference type="Pfam" id="PF13445">
    <property type="entry name" value="zf-RING_UBOX"/>
    <property type="match status" value="1"/>
</dbReference>